<evidence type="ECO:0000313" key="3">
    <source>
        <dbReference type="Proteomes" id="UP001141327"/>
    </source>
</evidence>
<feature type="region of interest" description="Disordered" evidence="1">
    <location>
        <begin position="198"/>
        <end position="237"/>
    </location>
</feature>
<feature type="region of interest" description="Disordered" evidence="1">
    <location>
        <begin position="1"/>
        <end position="22"/>
    </location>
</feature>
<reference evidence="2" key="1">
    <citation type="journal article" date="2022" name="bioRxiv">
        <title>Genomics of Preaxostyla Flagellates Illuminates Evolutionary Transitions and the Path Towards Mitochondrial Loss.</title>
        <authorList>
            <person name="Novak L.V.F."/>
            <person name="Treitli S.C."/>
            <person name="Pyrih J."/>
            <person name="Halakuc P."/>
            <person name="Pipaliya S.V."/>
            <person name="Vacek V."/>
            <person name="Brzon O."/>
            <person name="Soukal P."/>
            <person name="Eme L."/>
            <person name="Dacks J.B."/>
            <person name="Karnkowska A."/>
            <person name="Elias M."/>
            <person name="Hampl V."/>
        </authorList>
    </citation>
    <scope>NUCLEOTIDE SEQUENCE</scope>
    <source>
        <strain evidence="2">RCP-MX</strain>
    </source>
</reference>
<evidence type="ECO:0000313" key="2">
    <source>
        <dbReference type="EMBL" id="KAJ4454875.1"/>
    </source>
</evidence>
<protein>
    <submittedName>
        <fullName evidence="2">Uncharacterized protein</fullName>
    </submittedName>
</protein>
<name>A0ABQ8UDG6_9EUKA</name>
<organism evidence="2 3">
    <name type="scientific">Paratrimastix pyriformis</name>
    <dbReference type="NCBI Taxonomy" id="342808"/>
    <lineage>
        <taxon>Eukaryota</taxon>
        <taxon>Metamonada</taxon>
        <taxon>Preaxostyla</taxon>
        <taxon>Paratrimastigidae</taxon>
        <taxon>Paratrimastix</taxon>
    </lineage>
</organism>
<dbReference type="Proteomes" id="UP001141327">
    <property type="component" value="Unassembled WGS sequence"/>
</dbReference>
<comment type="caution">
    <text evidence="2">The sequence shown here is derived from an EMBL/GenBank/DDBJ whole genome shotgun (WGS) entry which is preliminary data.</text>
</comment>
<dbReference type="EMBL" id="JAPMOS010000130">
    <property type="protein sequence ID" value="KAJ4454875.1"/>
    <property type="molecule type" value="Genomic_DNA"/>
</dbReference>
<gene>
    <name evidence="2" type="ORF">PAPYR_10331</name>
</gene>
<proteinExistence type="predicted"/>
<keyword evidence="3" id="KW-1185">Reference proteome</keyword>
<accession>A0ABQ8UDG6</accession>
<sequence>MMGVHRTRCQTNAEKQPERLINPKALEPLSVCEDFPALERDEESPNHPLIDSSLSVAKRAPRFLTPIFLPELSNSPPSRRYLFLAEPQPPRTSTHSLLENQAPQATSAHRCNTVSIFLRTPPMQATDDQQLIHVKFHCHCTPNEVILITYLGHRVDQPEQKPQQQWPAKTTCRVLRPEEDEVGPLPPAPGLLALTMRSPRGGLDDSLSLETSEVEADRTTPRMHTASGLSNTSLDLDLSSDMGDPPAVRYTPEMGSDTHLRWGQIHT</sequence>
<evidence type="ECO:0000256" key="1">
    <source>
        <dbReference type="SAM" id="MobiDB-lite"/>
    </source>
</evidence>